<dbReference type="PROSITE" id="PS51195">
    <property type="entry name" value="Q_MOTIF"/>
    <property type="match status" value="1"/>
</dbReference>
<protein>
    <recommendedName>
        <fullName evidence="1">RNA helicase</fullName>
        <ecNumber evidence="1">3.6.4.13</ecNumber>
    </recommendedName>
</protein>
<accession>A0A075AYA0</accession>
<comment type="similarity">
    <text evidence="9">Belongs to the DEAD box helicase family.</text>
</comment>
<dbReference type="PROSITE" id="PS51192">
    <property type="entry name" value="HELICASE_ATP_BIND_1"/>
    <property type="match status" value="1"/>
</dbReference>
<dbReference type="InterPro" id="IPR001650">
    <property type="entry name" value="Helicase_C-like"/>
</dbReference>
<dbReference type="HOGENOM" id="CLU_003041_3_2_1"/>
<feature type="compositionally biased region" description="Basic and acidic residues" evidence="10">
    <location>
        <begin position="155"/>
        <end position="165"/>
    </location>
</feature>
<name>A0A075AYA0_ROZAC</name>
<dbReference type="GO" id="GO:0030687">
    <property type="term" value="C:preribosome, large subunit precursor"/>
    <property type="evidence" value="ECO:0007669"/>
    <property type="project" value="EnsemblFungi"/>
</dbReference>
<evidence type="ECO:0000256" key="10">
    <source>
        <dbReference type="SAM" id="MobiDB-lite"/>
    </source>
</evidence>
<gene>
    <name evidence="14" type="ORF">O9G_000648</name>
</gene>
<dbReference type="InterPro" id="IPR014014">
    <property type="entry name" value="RNA_helicase_DEAD_Q_motif"/>
</dbReference>
<evidence type="ECO:0000256" key="6">
    <source>
        <dbReference type="ARBA" id="ARBA00022884"/>
    </source>
</evidence>
<evidence type="ECO:0000256" key="7">
    <source>
        <dbReference type="ARBA" id="ARBA00047984"/>
    </source>
</evidence>
<dbReference type="GO" id="GO:0016787">
    <property type="term" value="F:hydrolase activity"/>
    <property type="evidence" value="ECO:0007669"/>
    <property type="project" value="UniProtKB-KW"/>
</dbReference>
<dbReference type="Proteomes" id="UP000030755">
    <property type="component" value="Unassembled WGS sequence"/>
</dbReference>
<evidence type="ECO:0000256" key="5">
    <source>
        <dbReference type="ARBA" id="ARBA00022840"/>
    </source>
</evidence>
<dbReference type="CDD" id="cd18787">
    <property type="entry name" value="SF2_C_DEAD"/>
    <property type="match status" value="1"/>
</dbReference>
<dbReference type="GO" id="GO:0000027">
    <property type="term" value="P:ribosomal large subunit assembly"/>
    <property type="evidence" value="ECO:0007669"/>
    <property type="project" value="EnsemblFungi"/>
</dbReference>
<evidence type="ECO:0000256" key="4">
    <source>
        <dbReference type="ARBA" id="ARBA00022806"/>
    </source>
</evidence>
<feature type="region of interest" description="Disordered" evidence="10">
    <location>
        <begin position="54"/>
        <end position="165"/>
    </location>
</feature>
<dbReference type="PROSITE" id="PS00039">
    <property type="entry name" value="DEAD_ATP_HELICASE"/>
    <property type="match status" value="1"/>
</dbReference>
<keyword evidence="6" id="KW-0694">RNA-binding</keyword>
<organism evidence="14 15">
    <name type="scientific">Rozella allomycis (strain CSF55)</name>
    <dbReference type="NCBI Taxonomy" id="988480"/>
    <lineage>
        <taxon>Eukaryota</taxon>
        <taxon>Fungi</taxon>
        <taxon>Fungi incertae sedis</taxon>
        <taxon>Cryptomycota</taxon>
        <taxon>Cryptomycota incertae sedis</taxon>
        <taxon>Rozella</taxon>
    </lineage>
</organism>
<dbReference type="GO" id="GO:0003723">
    <property type="term" value="F:RNA binding"/>
    <property type="evidence" value="ECO:0007669"/>
    <property type="project" value="UniProtKB-KW"/>
</dbReference>
<dbReference type="AlphaFoldDB" id="A0A075AYA0"/>
<evidence type="ECO:0000313" key="14">
    <source>
        <dbReference type="EMBL" id="EPZ35252.1"/>
    </source>
</evidence>
<dbReference type="Gene3D" id="3.40.50.300">
    <property type="entry name" value="P-loop containing nucleotide triphosphate hydrolases"/>
    <property type="match status" value="2"/>
</dbReference>
<comment type="catalytic activity">
    <reaction evidence="7">
        <text>ATP + H2O = ADP + phosphate + H(+)</text>
        <dbReference type="Rhea" id="RHEA:13065"/>
        <dbReference type="ChEBI" id="CHEBI:15377"/>
        <dbReference type="ChEBI" id="CHEBI:15378"/>
        <dbReference type="ChEBI" id="CHEBI:30616"/>
        <dbReference type="ChEBI" id="CHEBI:43474"/>
        <dbReference type="ChEBI" id="CHEBI:456216"/>
        <dbReference type="EC" id="3.6.4.13"/>
    </reaction>
</comment>
<keyword evidence="2 9" id="KW-0547">Nucleotide-binding</keyword>
<dbReference type="SMART" id="SM00487">
    <property type="entry name" value="DEXDc"/>
    <property type="match status" value="1"/>
</dbReference>
<dbReference type="PROSITE" id="PS51194">
    <property type="entry name" value="HELICASE_CTER"/>
    <property type="match status" value="1"/>
</dbReference>
<feature type="domain" description="Helicase ATP-binding" evidence="11">
    <location>
        <begin position="204"/>
        <end position="378"/>
    </location>
</feature>
<feature type="compositionally biased region" description="Low complexity" evidence="10">
    <location>
        <begin position="695"/>
        <end position="705"/>
    </location>
</feature>
<dbReference type="SMART" id="SM00490">
    <property type="entry name" value="HELICc"/>
    <property type="match status" value="1"/>
</dbReference>
<keyword evidence="15" id="KW-1185">Reference proteome</keyword>
<keyword evidence="3 9" id="KW-0378">Hydrolase</keyword>
<feature type="compositionally biased region" description="Acidic residues" evidence="10">
    <location>
        <begin position="64"/>
        <end position="154"/>
    </location>
</feature>
<evidence type="ECO:0000256" key="9">
    <source>
        <dbReference type="RuleBase" id="RU000492"/>
    </source>
</evidence>
<dbReference type="GO" id="GO:0003724">
    <property type="term" value="F:RNA helicase activity"/>
    <property type="evidence" value="ECO:0007669"/>
    <property type="project" value="UniProtKB-EC"/>
</dbReference>
<dbReference type="OrthoDB" id="10259843at2759"/>
<evidence type="ECO:0000313" key="15">
    <source>
        <dbReference type="Proteomes" id="UP000030755"/>
    </source>
</evidence>
<feature type="compositionally biased region" description="Basic residues" evidence="10">
    <location>
        <begin position="732"/>
        <end position="751"/>
    </location>
</feature>
<feature type="region of interest" description="Disordered" evidence="10">
    <location>
        <begin position="637"/>
        <end position="751"/>
    </location>
</feature>
<dbReference type="GO" id="GO:0006364">
    <property type="term" value="P:rRNA processing"/>
    <property type="evidence" value="ECO:0007669"/>
    <property type="project" value="EnsemblFungi"/>
</dbReference>
<dbReference type="EMBL" id="KE560848">
    <property type="protein sequence ID" value="EPZ35252.1"/>
    <property type="molecule type" value="Genomic_DNA"/>
</dbReference>
<sequence>MADDFIFTIEENDSVPTEDDIEDLNTEFKFEVDEDDSGVGWSIDSVVSAFKKKNSMQRKREMEIVDNDDVDAEEEGVVEEGEFEMSENEFEGVEEEESDSEEETDKDDDDEDDEEEEEENEDKDELDDEEDDNKSDEDVSANSDSEEEIDEEEEERKNAYFDNVDIHEDTDGTTFASLNLSRPILKAITNMGFARPTKIQANTIPIALTGKDICASAVTGSGKSAAFLIPSIERLLYRQKSISQVRVLVLLPTRELAVQCYQVAKTLAQFTDITFGLCVGGISPKAQQAELQNRPDVIVATPGRLIDMVRNMQSFSIENIEILVLDEADRMLEVGFKAELEEIIRLCPKSRQTMLFSATMTDNIDDLIRLSLNHPSRVFVDSATKIAHNLTQEFIRIRENKDNEKPGFLLALCKKIYKKKCIIFFDNKIAAHRMRIAFGLLGLKAAELHGNLTQAQRLEALDSFKNNKVDFLLATDLAARGLDISGVQTVINYNMPTDYARYLHRVGRTARGGQSGVSVSLIDEKSRKILKIAVKNSSQSVRKRSIPLEIIKKYNSRFDAIQSQISDILLEEKEERKIQQTEMQITKAENLIKFQDEIKSRPKKTWFQSEKEKVAEKRIFFIFLLILELSKAAAGLDTPKPKRGKFDGMSRKKKRRVQALEDQDQSEDFKSKMIARSLKLEKRPKRMRLTEKETSSAPKNSVSNKPKPKSKSAFGDDIAPSKSKKSAQEKKKPFRKGSKNAFKSKGRYKRR</sequence>
<dbReference type="InterPro" id="IPR014001">
    <property type="entry name" value="Helicase_ATP-bd"/>
</dbReference>
<dbReference type="PANTHER" id="PTHR47959">
    <property type="entry name" value="ATP-DEPENDENT RNA HELICASE RHLE-RELATED"/>
    <property type="match status" value="1"/>
</dbReference>
<dbReference type="PANTHER" id="PTHR47959:SF1">
    <property type="entry name" value="ATP-DEPENDENT RNA HELICASE DBPA"/>
    <property type="match status" value="1"/>
</dbReference>
<dbReference type="EC" id="3.6.4.13" evidence="1"/>
<reference evidence="14 15" key="1">
    <citation type="journal article" date="2013" name="Curr. Biol.">
        <title>Shared signatures of parasitism and phylogenomics unite Cryptomycota and microsporidia.</title>
        <authorList>
            <person name="James T.Y."/>
            <person name="Pelin A."/>
            <person name="Bonen L."/>
            <person name="Ahrendt S."/>
            <person name="Sain D."/>
            <person name="Corradi N."/>
            <person name="Stajich J.E."/>
        </authorList>
    </citation>
    <scope>NUCLEOTIDE SEQUENCE [LARGE SCALE GENOMIC DNA]</scope>
    <source>
        <strain evidence="14 15">CSF55</strain>
    </source>
</reference>
<feature type="short sequence motif" description="Q motif" evidence="8">
    <location>
        <begin position="173"/>
        <end position="201"/>
    </location>
</feature>
<dbReference type="CDD" id="cd17947">
    <property type="entry name" value="DEADc_DDX27"/>
    <property type="match status" value="1"/>
</dbReference>
<dbReference type="SUPFAM" id="SSF52540">
    <property type="entry name" value="P-loop containing nucleoside triphosphate hydrolases"/>
    <property type="match status" value="2"/>
</dbReference>
<evidence type="ECO:0000256" key="8">
    <source>
        <dbReference type="PROSITE-ProRule" id="PRU00552"/>
    </source>
</evidence>
<dbReference type="GO" id="GO:0005524">
    <property type="term" value="F:ATP binding"/>
    <property type="evidence" value="ECO:0007669"/>
    <property type="project" value="UniProtKB-KW"/>
</dbReference>
<keyword evidence="4 9" id="KW-0347">Helicase</keyword>
<evidence type="ECO:0000259" key="13">
    <source>
        <dbReference type="PROSITE" id="PS51195"/>
    </source>
</evidence>
<dbReference type="InterPro" id="IPR011545">
    <property type="entry name" value="DEAD/DEAH_box_helicase_dom"/>
</dbReference>
<proteinExistence type="inferred from homology"/>
<evidence type="ECO:0000256" key="1">
    <source>
        <dbReference type="ARBA" id="ARBA00012552"/>
    </source>
</evidence>
<feature type="domain" description="Helicase C-terminal" evidence="12">
    <location>
        <begin position="389"/>
        <end position="569"/>
    </location>
</feature>
<dbReference type="InterPro" id="IPR000629">
    <property type="entry name" value="RNA-helicase_DEAD-box_CS"/>
</dbReference>
<evidence type="ECO:0000259" key="11">
    <source>
        <dbReference type="PROSITE" id="PS51192"/>
    </source>
</evidence>
<dbReference type="GO" id="GO:0005829">
    <property type="term" value="C:cytosol"/>
    <property type="evidence" value="ECO:0007669"/>
    <property type="project" value="TreeGrafter"/>
</dbReference>
<dbReference type="InterPro" id="IPR027417">
    <property type="entry name" value="P-loop_NTPase"/>
</dbReference>
<dbReference type="STRING" id="988480.A0A075AYA0"/>
<evidence type="ECO:0000259" key="12">
    <source>
        <dbReference type="PROSITE" id="PS51194"/>
    </source>
</evidence>
<dbReference type="Pfam" id="PF00271">
    <property type="entry name" value="Helicase_C"/>
    <property type="match status" value="1"/>
</dbReference>
<keyword evidence="5 9" id="KW-0067">ATP-binding</keyword>
<dbReference type="Pfam" id="PF00270">
    <property type="entry name" value="DEAD"/>
    <property type="match status" value="1"/>
</dbReference>
<evidence type="ECO:0000256" key="3">
    <source>
        <dbReference type="ARBA" id="ARBA00022801"/>
    </source>
</evidence>
<dbReference type="InterPro" id="IPR050079">
    <property type="entry name" value="DEAD_box_RNA_helicase"/>
</dbReference>
<feature type="domain" description="DEAD-box RNA helicase Q" evidence="13">
    <location>
        <begin position="173"/>
        <end position="201"/>
    </location>
</feature>
<dbReference type="OMA" id="MIDPPKQ"/>
<evidence type="ECO:0000256" key="2">
    <source>
        <dbReference type="ARBA" id="ARBA00022741"/>
    </source>
</evidence>